<dbReference type="OrthoDB" id="4096at2759"/>
<dbReference type="Pfam" id="PF23769">
    <property type="entry name" value="Beta-prop_WDR75_2nd"/>
    <property type="match status" value="1"/>
</dbReference>
<dbReference type="GO" id="GO:0006364">
    <property type="term" value="P:rRNA processing"/>
    <property type="evidence" value="ECO:0007669"/>
    <property type="project" value="UniProtKB-KW"/>
</dbReference>
<evidence type="ECO:0000256" key="3">
    <source>
        <dbReference type="ARBA" id="ARBA00022552"/>
    </source>
</evidence>
<comment type="subcellular location">
    <subcellularLocation>
        <location evidence="1">Nucleus</location>
        <location evidence="1">Nucleolus</location>
    </subcellularLocation>
</comment>
<evidence type="ECO:0000313" key="11">
    <source>
        <dbReference type="Proteomes" id="UP000291343"/>
    </source>
</evidence>
<dbReference type="STRING" id="195883.A0A482XI18"/>
<protein>
    <recommendedName>
        <fullName evidence="9">WD repeat-containing protein 75 second beta-propeller domain-containing protein</fullName>
    </recommendedName>
</protein>
<dbReference type="GO" id="GO:0032040">
    <property type="term" value="C:small-subunit processome"/>
    <property type="evidence" value="ECO:0007669"/>
    <property type="project" value="InterPro"/>
</dbReference>
<accession>A0A482XI18</accession>
<dbReference type="SUPFAM" id="SSF50978">
    <property type="entry name" value="WD40 repeat-like"/>
    <property type="match status" value="1"/>
</dbReference>
<dbReference type="Proteomes" id="UP000291343">
    <property type="component" value="Unassembled WGS sequence"/>
</dbReference>
<dbReference type="PANTHER" id="PTHR44215">
    <property type="entry name" value="WD REPEAT-CONTAINING PROTEIN 75"/>
    <property type="match status" value="1"/>
</dbReference>
<keyword evidence="3" id="KW-0698">rRNA processing</keyword>
<dbReference type="AlphaFoldDB" id="A0A482XI18"/>
<dbReference type="SMR" id="A0A482XI18"/>
<evidence type="ECO:0000256" key="4">
    <source>
        <dbReference type="ARBA" id="ARBA00022574"/>
    </source>
</evidence>
<comment type="caution">
    <text evidence="10">The sequence shown here is derived from an EMBL/GenBank/DDBJ whole genome shotgun (WGS) entry which is preliminary data.</text>
</comment>
<evidence type="ECO:0000256" key="5">
    <source>
        <dbReference type="ARBA" id="ARBA00022737"/>
    </source>
</evidence>
<keyword evidence="2" id="KW-0690">Ribosome biogenesis</keyword>
<dbReference type="InterPro" id="IPR036322">
    <property type="entry name" value="WD40_repeat_dom_sf"/>
</dbReference>
<evidence type="ECO:0000256" key="1">
    <source>
        <dbReference type="ARBA" id="ARBA00004604"/>
    </source>
</evidence>
<keyword evidence="11" id="KW-1185">Reference proteome</keyword>
<feature type="compositionally biased region" description="Basic residues" evidence="8">
    <location>
        <begin position="187"/>
        <end position="196"/>
    </location>
</feature>
<feature type="region of interest" description="Disordered" evidence="8">
    <location>
        <begin position="173"/>
        <end position="197"/>
    </location>
</feature>
<keyword evidence="4" id="KW-0853">WD repeat</keyword>
<dbReference type="InterPro" id="IPR057644">
    <property type="entry name" value="Beta-prop_WDR75_2nd"/>
</dbReference>
<name>A0A482XI18_LAOST</name>
<gene>
    <name evidence="10" type="ORF">LSTR_LSTR007133</name>
</gene>
<feature type="domain" description="WD repeat-containing protein 75 second beta-propeller" evidence="9">
    <location>
        <begin position="4"/>
        <end position="131"/>
    </location>
</feature>
<sequence>MCSSLTRGAEDIKFIEFEQKSYSHVVVTASSTTLQVWDLLSLSISWCVKMDVTALSADPLSEHFAAFTADGQLFVFKAEQRVPLFKMAARNGGNRKVMAALFVPRDQEAELEGELPAWMQKSKLYYVTESQLLSIPIHAVPHISLLCEDFLACQLSAKYEFPDSMRIEEMAKDVEEREEEQEEKITKEKKKAKKKKEKLDKNVEIIDDLALESLFSVDTQPCLDL</sequence>
<evidence type="ECO:0000259" key="9">
    <source>
        <dbReference type="Pfam" id="PF23769"/>
    </source>
</evidence>
<feature type="non-terminal residue" evidence="10">
    <location>
        <position position="225"/>
    </location>
</feature>
<organism evidence="10 11">
    <name type="scientific">Laodelphax striatellus</name>
    <name type="common">Small brown planthopper</name>
    <name type="synonym">Delphax striatella</name>
    <dbReference type="NCBI Taxonomy" id="195883"/>
    <lineage>
        <taxon>Eukaryota</taxon>
        <taxon>Metazoa</taxon>
        <taxon>Ecdysozoa</taxon>
        <taxon>Arthropoda</taxon>
        <taxon>Hexapoda</taxon>
        <taxon>Insecta</taxon>
        <taxon>Pterygota</taxon>
        <taxon>Neoptera</taxon>
        <taxon>Paraneoptera</taxon>
        <taxon>Hemiptera</taxon>
        <taxon>Auchenorrhyncha</taxon>
        <taxon>Fulgoroidea</taxon>
        <taxon>Delphacidae</taxon>
        <taxon>Criomorphinae</taxon>
        <taxon>Laodelphax</taxon>
    </lineage>
</organism>
<dbReference type="EMBL" id="QKKF02009718">
    <property type="protein sequence ID" value="RZF45170.1"/>
    <property type="molecule type" value="Genomic_DNA"/>
</dbReference>
<dbReference type="GO" id="GO:2000234">
    <property type="term" value="P:positive regulation of rRNA processing"/>
    <property type="evidence" value="ECO:0007669"/>
    <property type="project" value="TreeGrafter"/>
</dbReference>
<keyword evidence="6" id="KW-0804">Transcription</keyword>
<evidence type="ECO:0000256" key="6">
    <source>
        <dbReference type="ARBA" id="ARBA00023163"/>
    </source>
</evidence>
<keyword evidence="7" id="KW-0539">Nucleus</keyword>
<evidence type="ECO:0000313" key="10">
    <source>
        <dbReference type="EMBL" id="RZF45170.1"/>
    </source>
</evidence>
<proteinExistence type="predicted"/>
<dbReference type="InParanoid" id="A0A482XI18"/>
<keyword evidence="5" id="KW-0677">Repeat</keyword>
<dbReference type="InterPro" id="IPR053826">
    <property type="entry name" value="WDR75"/>
</dbReference>
<dbReference type="GO" id="GO:0003723">
    <property type="term" value="F:RNA binding"/>
    <property type="evidence" value="ECO:0007669"/>
    <property type="project" value="InterPro"/>
</dbReference>
<dbReference type="GO" id="GO:0045943">
    <property type="term" value="P:positive regulation of transcription by RNA polymerase I"/>
    <property type="evidence" value="ECO:0007669"/>
    <property type="project" value="InterPro"/>
</dbReference>
<evidence type="ECO:0000256" key="8">
    <source>
        <dbReference type="SAM" id="MobiDB-lite"/>
    </source>
</evidence>
<reference evidence="10 11" key="1">
    <citation type="journal article" date="2017" name="Gigascience">
        <title>Genome sequence of the small brown planthopper, Laodelphax striatellus.</title>
        <authorList>
            <person name="Zhu J."/>
            <person name="Jiang F."/>
            <person name="Wang X."/>
            <person name="Yang P."/>
            <person name="Bao Y."/>
            <person name="Zhao W."/>
            <person name="Wang W."/>
            <person name="Lu H."/>
            <person name="Wang Q."/>
            <person name="Cui N."/>
            <person name="Li J."/>
            <person name="Chen X."/>
            <person name="Luo L."/>
            <person name="Yu J."/>
            <person name="Kang L."/>
            <person name="Cui F."/>
        </authorList>
    </citation>
    <scope>NUCLEOTIDE SEQUENCE [LARGE SCALE GENOMIC DNA]</scope>
    <source>
        <strain evidence="10">Lst14</strain>
    </source>
</reference>
<dbReference type="PANTHER" id="PTHR44215:SF1">
    <property type="entry name" value="WD REPEAT-CONTAINING PROTEIN 75"/>
    <property type="match status" value="1"/>
</dbReference>
<evidence type="ECO:0000256" key="7">
    <source>
        <dbReference type="ARBA" id="ARBA00023242"/>
    </source>
</evidence>
<evidence type="ECO:0000256" key="2">
    <source>
        <dbReference type="ARBA" id="ARBA00022517"/>
    </source>
</evidence>